<dbReference type="AlphaFoldDB" id="A0A2U9BEW8"/>
<evidence type="ECO:0000313" key="1">
    <source>
        <dbReference type="EMBL" id="AWP02545.1"/>
    </source>
</evidence>
<evidence type="ECO:0000313" key="2">
    <source>
        <dbReference type="Proteomes" id="UP000246464"/>
    </source>
</evidence>
<proteinExistence type="predicted"/>
<dbReference type="EMBL" id="CP026248">
    <property type="protein sequence ID" value="AWP02545.1"/>
    <property type="molecule type" value="Genomic_DNA"/>
</dbReference>
<name>A0A2U9BEW8_SCOMX</name>
<accession>A0A2U9BEW8</accession>
<reference evidence="1 2" key="1">
    <citation type="submission" date="2017-12" db="EMBL/GenBank/DDBJ databases">
        <title>Integrating genomic resources of turbot (Scophthalmus maximus) in depth evaluation of genetic and physical mapping variation across individuals.</title>
        <authorList>
            <person name="Martinez P."/>
        </authorList>
    </citation>
    <scope>NUCLEOTIDE SEQUENCE [LARGE SCALE GENOMIC DNA]</scope>
</reference>
<organism evidence="1 2">
    <name type="scientific">Scophthalmus maximus</name>
    <name type="common">Turbot</name>
    <name type="synonym">Psetta maxima</name>
    <dbReference type="NCBI Taxonomy" id="52904"/>
    <lineage>
        <taxon>Eukaryota</taxon>
        <taxon>Metazoa</taxon>
        <taxon>Chordata</taxon>
        <taxon>Craniata</taxon>
        <taxon>Vertebrata</taxon>
        <taxon>Euteleostomi</taxon>
        <taxon>Actinopterygii</taxon>
        <taxon>Neopterygii</taxon>
        <taxon>Teleostei</taxon>
        <taxon>Neoteleostei</taxon>
        <taxon>Acanthomorphata</taxon>
        <taxon>Carangaria</taxon>
        <taxon>Pleuronectiformes</taxon>
        <taxon>Pleuronectoidei</taxon>
        <taxon>Scophthalmidae</taxon>
        <taxon>Scophthalmus</taxon>
    </lineage>
</organism>
<sequence>MERHLFRQPRSFKDTLRLSLRSRLPILFSSSLVFPLHLSPSELSLAEAPEGSIILEHLSAVCLHRGSSAATGATGK</sequence>
<keyword evidence="2" id="KW-1185">Reference proteome</keyword>
<protein>
    <submittedName>
        <fullName evidence="1">Uncharacterized protein</fullName>
    </submittedName>
</protein>
<dbReference type="Proteomes" id="UP000246464">
    <property type="component" value="Chromosome 6"/>
</dbReference>
<gene>
    <name evidence="1" type="ORF">SMAX5B_005167</name>
</gene>